<feature type="compositionally biased region" description="Polar residues" evidence="1">
    <location>
        <begin position="403"/>
        <end position="417"/>
    </location>
</feature>
<dbReference type="Proteomes" id="UP000694923">
    <property type="component" value="Unplaced"/>
</dbReference>
<feature type="non-terminal residue" evidence="3">
    <location>
        <position position="1"/>
    </location>
</feature>
<feature type="compositionally biased region" description="Polar residues" evidence="1">
    <location>
        <begin position="462"/>
        <end position="471"/>
    </location>
</feature>
<feature type="compositionally biased region" description="Basic and acidic residues" evidence="1">
    <location>
        <begin position="171"/>
        <end position="185"/>
    </location>
</feature>
<feature type="compositionally biased region" description="Basic residues" evidence="1">
    <location>
        <begin position="203"/>
        <end position="215"/>
    </location>
</feature>
<evidence type="ECO:0000313" key="3">
    <source>
        <dbReference type="RefSeq" id="XP_008562921.1"/>
    </source>
</evidence>
<feature type="compositionally biased region" description="Polar residues" evidence="1">
    <location>
        <begin position="186"/>
        <end position="200"/>
    </location>
</feature>
<dbReference type="PANTHER" id="PTHR31333:SF2">
    <property type="entry name" value="PWWP DOMAIN-CONTAINING DNA REPAIR FACTOR 4"/>
    <property type="match status" value="1"/>
</dbReference>
<organism evidence="2 3">
    <name type="scientific">Galeopterus variegatus</name>
    <name type="common">Malayan flying lemur</name>
    <name type="synonym">Cynocephalus variegatus</name>
    <dbReference type="NCBI Taxonomy" id="482537"/>
    <lineage>
        <taxon>Eukaryota</taxon>
        <taxon>Metazoa</taxon>
        <taxon>Chordata</taxon>
        <taxon>Craniata</taxon>
        <taxon>Vertebrata</taxon>
        <taxon>Euteleostomi</taxon>
        <taxon>Mammalia</taxon>
        <taxon>Eutheria</taxon>
        <taxon>Euarchontoglires</taxon>
        <taxon>Dermoptera</taxon>
        <taxon>Cynocephalidae</taxon>
        <taxon>Galeopterus</taxon>
    </lineage>
</organism>
<protein>
    <submittedName>
        <fullName evidence="3">Serine/arginine repetitive matrix protein 2-like</fullName>
    </submittedName>
</protein>
<dbReference type="GeneID" id="103583368"/>
<gene>
    <name evidence="3" type="primary">LOC103583368</name>
</gene>
<feature type="compositionally biased region" description="Polar residues" evidence="1">
    <location>
        <begin position="245"/>
        <end position="254"/>
    </location>
</feature>
<name>A0ABM0Q3I0_GALVR</name>
<dbReference type="InterPro" id="IPR040263">
    <property type="entry name" value="PWP3A_3B_4"/>
</dbReference>
<feature type="compositionally biased region" description="Basic residues" evidence="1">
    <location>
        <begin position="420"/>
        <end position="431"/>
    </location>
</feature>
<sequence length="650" mass="69716">RSDATRQKIGVSEARLPPGAQDAPGEAFAGSSLVADQRANAGWQRDVEILQAAEHIAPEAPSADRSPGEDQLEEEFPCSLHEPPIGTGGWLLLSRRVPPGPQRHVASRLEESTEASSRLRVPQVKSTDIRALTKSEMESMGSSAGAQWKVSAPAEEEKECRKVQKVVLENLDERNKLGRGRKPDDQQTSTPSQKVPQQPTSRPPRKKYGKRKGVVRRSTEKREASGSPPVGAESEDASCGDKSQVHTTSANAQAERQIKASRRSSACHDFPTLSGHEGEKEGKAKAQASTAKSLRPTVLEEGACANDGQIAPSRPPGLIPTVPIALNAEAQDTWTKTLATRSLCSAVSGNAEDPGEGPSKPGAQWKVSAPAGEEKECRKVQKVVLEKLDERKILGRGRKPDDQQTSTPSQKVPQQLASRPPRKKYGKHKGVVWRSAGKREASGSLPVGAESEDASCGDKSQVHTPSANAQAERQIKASRRSSTCHDFPTLSGHEGEKEGKAKAQASTAKSLRPTVLEEGACANDGQIAPSRPPGIIPTVPIALNAEAQDTWTKTLATRSLCSALSGNAEDPGEGPSKPDRIRKLQAALCSKGLQEHRPPAKSMSRNPIRKAKMAGGKLGGQLASMALTQEPPTVERGMMVWFKFQDHPFW</sequence>
<feature type="region of interest" description="Disordered" evidence="1">
    <location>
        <begin position="1"/>
        <end position="31"/>
    </location>
</feature>
<feature type="non-terminal residue" evidence="3">
    <location>
        <position position="650"/>
    </location>
</feature>
<evidence type="ECO:0000256" key="1">
    <source>
        <dbReference type="SAM" id="MobiDB-lite"/>
    </source>
</evidence>
<evidence type="ECO:0000313" key="2">
    <source>
        <dbReference type="Proteomes" id="UP000694923"/>
    </source>
</evidence>
<accession>A0ABM0Q3I0</accession>
<proteinExistence type="predicted"/>
<feature type="region of interest" description="Disordered" evidence="1">
    <location>
        <begin position="55"/>
        <end position="297"/>
    </location>
</feature>
<dbReference type="PANTHER" id="PTHR31333">
    <property type="entry name" value="PWWP DOMAIN-CONTAINING DNA REPAIR FACTOR 3 FAMILY MEMBER"/>
    <property type="match status" value="1"/>
</dbReference>
<feature type="region of interest" description="Disordered" evidence="1">
    <location>
        <begin position="346"/>
        <end position="512"/>
    </location>
</feature>
<reference evidence="3" key="1">
    <citation type="submission" date="2025-08" db="UniProtKB">
        <authorList>
            <consortium name="RefSeq"/>
        </authorList>
    </citation>
    <scope>IDENTIFICATION</scope>
</reference>
<dbReference type="RefSeq" id="XP_008562921.1">
    <property type="nucleotide sequence ID" value="XM_008564699.1"/>
</dbReference>
<keyword evidence="2" id="KW-1185">Reference proteome</keyword>
<feature type="compositionally biased region" description="Basic and acidic residues" evidence="1">
    <location>
        <begin position="127"/>
        <end position="137"/>
    </location>
</feature>
<feature type="compositionally biased region" description="Basic and acidic residues" evidence="1">
    <location>
        <begin position="372"/>
        <end position="402"/>
    </location>
</feature>